<protein>
    <recommendedName>
        <fullName evidence="2">protein-glutamate methylesterase</fullName>
        <ecNumber evidence="2">3.1.1.61</ecNumber>
    </recommendedName>
</protein>
<keyword evidence="1 6" id="KW-0378">Hydrolase</keyword>
<dbReference type="Pfam" id="PF01339">
    <property type="entry name" value="CheB_methylest"/>
    <property type="match status" value="1"/>
</dbReference>
<evidence type="ECO:0000256" key="2">
    <source>
        <dbReference type="ARBA" id="ARBA00039140"/>
    </source>
</evidence>
<dbReference type="EMBL" id="CP003732">
    <property type="protein sequence ID" value="AFV10743.1"/>
    <property type="molecule type" value="Genomic_DNA"/>
</dbReference>
<dbReference type="RefSeq" id="WP_015049661.1">
    <property type="nucleotide sequence ID" value="NC_018870.1"/>
</dbReference>
<gene>
    <name evidence="6" type="primary">cheB1</name>
    <name evidence="6" type="ordered locus">Tph_c05050</name>
</gene>
<evidence type="ECO:0000256" key="1">
    <source>
        <dbReference type="ARBA" id="ARBA00022801"/>
    </source>
</evidence>
<dbReference type="eggNOG" id="COG2201">
    <property type="taxonomic scope" value="Bacteria"/>
</dbReference>
<name>K4LD74_THEPS</name>
<dbReference type="PANTHER" id="PTHR42872:SF6">
    <property type="entry name" value="PROTEIN-GLUTAMATE METHYLESTERASE_PROTEIN-GLUTAMINE GLUTAMINASE"/>
    <property type="match status" value="1"/>
</dbReference>
<dbReference type="Gene3D" id="3.40.50.180">
    <property type="entry name" value="Methylesterase CheB, C-terminal domain"/>
    <property type="match status" value="1"/>
</dbReference>
<dbReference type="InterPro" id="IPR035909">
    <property type="entry name" value="CheB_C"/>
</dbReference>
<dbReference type="GO" id="GO:0000156">
    <property type="term" value="F:phosphorelay response regulator activity"/>
    <property type="evidence" value="ECO:0007669"/>
    <property type="project" value="InterPro"/>
</dbReference>
<dbReference type="AlphaFoldDB" id="K4LD74"/>
<dbReference type="STRING" id="1089553.Tph_c05050"/>
<evidence type="ECO:0000259" key="5">
    <source>
        <dbReference type="PROSITE" id="PS50122"/>
    </source>
</evidence>
<comment type="caution">
    <text evidence="4">Lacks conserved residue(s) required for the propagation of feature annotation.</text>
</comment>
<sequence length="95" mass="10158">MEVTIRSLRQFASDDQIIGVMLTGMGDDGVEEMVEIKRGGGYTIAESEETAVVGGMPRKLAKRGGADVLAPAYEIPELIFDAVEGRSLGRTQPSD</sequence>
<dbReference type="PROSITE" id="PS50122">
    <property type="entry name" value="CHEB"/>
    <property type="match status" value="1"/>
</dbReference>
<organism evidence="6 7">
    <name type="scientific">Thermacetogenium phaeum (strain ATCC BAA-254 / DSM 26808 / PB)</name>
    <dbReference type="NCBI Taxonomy" id="1089553"/>
    <lineage>
        <taxon>Bacteria</taxon>
        <taxon>Bacillati</taxon>
        <taxon>Bacillota</taxon>
        <taxon>Clostridia</taxon>
        <taxon>Thermoanaerobacterales</taxon>
        <taxon>Thermoanaerobacteraceae</taxon>
        <taxon>Thermacetogenium</taxon>
    </lineage>
</organism>
<dbReference type="GO" id="GO:0005737">
    <property type="term" value="C:cytoplasm"/>
    <property type="evidence" value="ECO:0007669"/>
    <property type="project" value="InterPro"/>
</dbReference>
<feature type="domain" description="CheB-type methylesterase" evidence="5">
    <location>
        <begin position="18"/>
        <end position="86"/>
    </location>
</feature>
<keyword evidence="7" id="KW-1185">Reference proteome</keyword>
<accession>K4LD74</accession>
<reference evidence="6 7" key="1">
    <citation type="journal article" date="2012" name="BMC Genomics">
        <title>Genome-guided analysis of physiological and morphological traits of the fermentative acetate oxidizer Thermacetogenium phaeum.</title>
        <authorList>
            <person name="Oehler D."/>
            <person name="Poehlein A."/>
            <person name="Leimbach A."/>
            <person name="Muller N."/>
            <person name="Daniel R."/>
            <person name="Gottschalk G."/>
            <person name="Schink B."/>
        </authorList>
    </citation>
    <scope>NUCLEOTIDE SEQUENCE [LARGE SCALE GENOMIC DNA]</scope>
    <source>
        <strain evidence="7">ATCC BAA-254 / DSM 26808 / PB</strain>
    </source>
</reference>
<dbReference type="EC" id="3.1.1.61" evidence="2"/>
<dbReference type="KEGG" id="tpz:Tph_c05050"/>
<dbReference type="GO" id="GO:0006935">
    <property type="term" value="P:chemotaxis"/>
    <property type="evidence" value="ECO:0007669"/>
    <property type="project" value="InterPro"/>
</dbReference>
<dbReference type="PANTHER" id="PTHR42872">
    <property type="entry name" value="PROTEIN-GLUTAMATE METHYLESTERASE/PROTEIN-GLUTAMINE GLUTAMINASE"/>
    <property type="match status" value="1"/>
</dbReference>
<comment type="catalytic activity">
    <reaction evidence="3">
        <text>[protein]-L-glutamate 5-O-methyl ester + H2O = L-glutamyl-[protein] + methanol + H(+)</text>
        <dbReference type="Rhea" id="RHEA:23236"/>
        <dbReference type="Rhea" id="RHEA-COMP:10208"/>
        <dbReference type="Rhea" id="RHEA-COMP:10311"/>
        <dbReference type="ChEBI" id="CHEBI:15377"/>
        <dbReference type="ChEBI" id="CHEBI:15378"/>
        <dbReference type="ChEBI" id="CHEBI:17790"/>
        <dbReference type="ChEBI" id="CHEBI:29973"/>
        <dbReference type="ChEBI" id="CHEBI:82795"/>
        <dbReference type="EC" id="3.1.1.61"/>
    </reaction>
</comment>
<dbReference type="SUPFAM" id="SSF52738">
    <property type="entry name" value="Methylesterase CheB, C-terminal domain"/>
    <property type="match status" value="1"/>
</dbReference>
<proteinExistence type="predicted"/>
<evidence type="ECO:0000313" key="6">
    <source>
        <dbReference type="EMBL" id="AFV10743.1"/>
    </source>
</evidence>
<evidence type="ECO:0000256" key="4">
    <source>
        <dbReference type="PROSITE-ProRule" id="PRU00050"/>
    </source>
</evidence>
<evidence type="ECO:0000256" key="3">
    <source>
        <dbReference type="ARBA" id="ARBA00048267"/>
    </source>
</evidence>
<dbReference type="Proteomes" id="UP000000467">
    <property type="component" value="Chromosome"/>
</dbReference>
<dbReference type="InterPro" id="IPR000673">
    <property type="entry name" value="Sig_transdc_resp-reg_Me-estase"/>
</dbReference>
<dbReference type="GO" id="GO:0008984">
    <property type="term" value="F:protein-glutamate methylesterase activity"/>
    <property type="evidence" value="ECO:0007669"/>
    <property type="project" value="UniProtKB-EC"/>
</dbReference>
<dbReference type="HOGENOM" id="CLU_2371814_0_0_9"/>
<evidence type="ECO:0000313" key="7">
    <source>
        <dbReference type="Proteomes" id="UP000000467"/>
    </source>
</evidence>